<evidence type="ECO:0000313" key="1">
    <source>
        <dbReference type="EMBL" id="SQH78392.1"/>
    </source>
</evidence>
<reference evidence="2" key="1">
    <citation type="submission" date="2018-06" db="EMBL/GenBank/DDBJ databases">
        <authorList>
            <person name="Cea G.-C."/>
            <person name="William W."/>
        </authorList>
    </citation>
    <scope>NUCLEOTIDE SEQUENCE [LARGE SCALE GENOMIC DNA]</scope>
    <source>
        <strain evidence="2">DB21MT-2</strain>
    </source>
</reference>
<dbReference type="AlphaFoldDB" id="A0A330M8G2"/>
<gene>
    <name evidence="1" type="ORF">SHEWBE_4432</name>
</gene>
<dbReference type="KEGG" id="sbk:SHEWBE_4432"/>
<accession>A0A330M8G2</accession>
<name>A0A330M8G2_9GAMM</name>
<proteinExistence type="predicted"/>
<evidence type="ECO:0000313" key="2">
    <source>
        <dbReference type="Proteomes" id="UP000250123"/>
    </source>
</evidence>
<dbReference type="EMBL" id="LS483452">
    <property type="protein sequence ID" value="SQH78392.1"/>
    <property type="molecule type" value="Genomic_DNA"/>
</dbReference>
<organism evidence="1 2">
    <name type="scientific">Shewanella benthica</name>
    <dbReference type="NCBI Taxonomy" id="43661"/>
    <lineage>
        <taxon>Bacteria</taxon>
        <taxon>Pseudomonadati</taxon>
        <taxon>Pseudomonadota</taxon>
        <taxon>Gammaproteobacteria</taxon>
        <taxon>Alteromonadales</taxon>
        <taxon>Shewanellaceae</taxon>
        <taxon>Shewanella</taxon>
    </lineage>
</organism>
<dbReference type="Proteomes" id="UP000250123">
    <property type="component" value="Chromosome SHEWBE"/>
</dbReference>
<protein>
    <submittedName>
        <fullName evidence="1">Uncharacterized protein</fullName>
    </submittedName>
</protein>
<sequence>MQIDFHRYRRLNVYIWLTLGFPLGTFRRPDISCLIFVENKVLSK</sequence>